<dbReference type="PANTHER" id="PTHR12941">
    <property type="entry name" value="ER MEMBRANE PROTEIN COMPLEX"/>
    <property type="match status" value="1"/>
</dbReference>
<name>A0A914Q5B6_9BILA</name>
<protein>
    <submittedName>
        <fullName evidence="4">MPN domain-containing protein</fullName>
    </submittedName>
</protein>
<evidence type="ECO:0000313" key="4">
    <source>
        <dbReference type="WBParaSite" id="PDA_v2.g26090.t1"/>
    </source>
</evidence>
<accession>A0A914Q5B6</accession>
<dbReference type="PROSITE" id="PS50249">
    <property type="entry name" value="MPN"/>
    <property type="match status" value="1"/>
</dbReference>
<proteinExistence type="inferred from homology"/>
<dbReference type="PANTHER" id="PTHR12941:SF10">
    <property type="entry name" value="ER MEMBRANE PROTEIN COMPLEX SUBUNIT 8_9 HOMOLOG"/>
    <property type="match status" value="1"/>
</dbReference>
<dbReference type="Pfam" id="PF03665">
    <property type="entry name" value="UPF0172"/>
    <property type="match status" value="1"/>
</dbReference>
<organism evidence="3 4">
    <name type="scientific">Panagrolaimus davidi</name>
    <dbReference type="NCBI Taxonomy" id="227884"/>
    <lineage>
        <taxon>Eukaryota</taxon>
        <taxon>Metazoa</taxon>
        <taxon>Ecdysozoa</taxon>
        <taxon>Nematoda</taxon>
        <taxon>Chromadorea</taxon>
        <taxon>Rhabditida</taxon>
        <taxon>Tylenchina</taxon>
        <taxon>Panagrolaimomorpha</taxon>
        <taxon>Panagrolaimoidea</taxon>
        <taxon>Panagrolaimidae</taxon>
        <taxon>Panagrolaimus</taxon>
    </lineage>
</organism>
<dbReference type="WBParaSite" id="PDA_v2.g26090.t1">
    <property type="protein sequence ID" value="PDA_v2.g26090.t1"/>
    <property type="gene ID" value="PDA_v2.g26090"/>
</dbReference>
<evidence type="ECO:0000256" key="1">
    <source>
        <dbReference type="ARBA" id="ARBA00007461"/>
    </source>
</evidence>
<dbReference type="GO" id="GO:0072546">
    <property type="term" value="C:EMC complex"/>
    <property type="evidence" value="ECO:0007669"/>
    <property type="project" value="InterPro"/>
</dbReference>
<dbReference type="InterPro" id="IPR037518">
    <property type="entry name" value="MPN"/>
</dbReference>
<reference evidence="4" key="1">
    <citation type="submission" date="2022-11" db="UniProtKB">
        <authorList>
            <consortium name="WormBaseParasite"/>
        </authorList>
    </citation>
    <scope>IDENTIFICATION</scope>
</reference>
<keyword evidence="3" id="KW-1185">Reference proteome</keyword>
<evidence type="ECO:0000259" key="2">
    <source>
        <dbReference type="PROSITE" id="PS50249"/>
    </source>
</evidence>
<evidence type="ECO:0000313" key="3">
    <source>
        <dbReference type="Proteomes" id="UP000887578"/>
    </source>
</evidence>
<comment type="similarity">
    <text evidence="1">Belongs to the EMC8/EMC9 family.</text>
</comment>
<feature type="domain" description="MPN" evidence="2">
    <location>
        <begin position="2"/>
        <end position="136"/>
    </location>
</feature>
<dbReference type="Proteomes" id="UP000887578">
    <property type="component" value="Unplaced"/>
</dbReference>
<sequence length="193" mass="21820">MTEVSTIAYTKIVLHAVKYPHSAIRGFLLGKRQGQQNPPIVVDAIPALHGSLLNAPLEILLITLDTYCTEHKLQIVGIYFANDRLSDTSFDDIFAKTGERLHSVFPNPVILQVDNSKLSLVPKNICLKAFNYDSKTWKSSSCFLTNEETGLRTASRAIEEKVYREIVDFEVHLDDPSLDIFNPEITEKIRQLF</sequence>
<dbReference type="InterPro" id="IPR005366">
    <property type="entry name" value="EMC8/9"/>
</dbReference>
<dbReference type="CDD" id="cd08060">
    <property type="entry name" value="MPN_UPF0172"/>
    <property type="match status" value="1"/>
</dbReference>
<dbReference type="AlphaFoldDB" id="A0A914Q5B6"/>